<proteinExistence type="predicted"/>
<dbReference type="EMBL" id="KV460231">
    <property type="protein sequence ID" value="OBT96051.1"/>
    <property type="molecule type" value="Genomic_DNA"/>
</dbReference>
<organism evidence="1 2">
    <name type="scientific">Pseudogymnoascus verrucosus</name>
    <dbReference type="NCBI Taxonomy" id="342668"/>
    <lineage>
        <taxon>Eukaryota</taxon>
        <taxon>Fungi</taxon>
        <taxon>Dikarya</taxon>
        <taxon>Ascomycota</taxon>
        <taxon>Pezizomycotina</taxon>
        <taxon>Leotiomycetes</taxon>
        <taxon>Thelebolales</taxon>
        <taxon>Thelebolaceae</taxon>
        <taxon>Pseudogymnoascus</taxon>
    </lineage>
</organism>
<evidence type="ECO:0000313" key="1">
    <source>
        <dbReference type="EMBL" id="OBT96051.1"/>
    </source>
</evidence>
<evidence type="ECO:0000313" key="2">
    <source>
        <dbReference type="Proteomes" id="UP000091956"/>
    </source>
</evidence>
<reference evidence="2" key="2">
    <citation type="journal article" date="2018" name="Nat. Commun.">
        <title>Extreme sensitivity to ultraviolet light in the fungal pathogen causing white-nose syndrome of bats.</title>
        <authorList>
            <person name="Palmer J.M."/>
            <person name="Drees K.P."/>
            <person name="Foster J.T."/>
            <person name="Lindner D.L."/>
        </authorList>
    </citation>
    <scope>NUCLEOTIDE SEQUENCE [LARGE SCALE GENOMIC DNA]</scope>
    <source>
        <strain evidence="2">UAMH 10579</strain>
    </source>
</reference>
<protein>
    <submittedName>
        <fullName evidence="1">Uncharacterized protein</fullName>
    </submittedName>
</protein>
<sequence>MASRKYMDKLFDDPAIRSGYSAQLIARTITTIRPFSVHPHTLPLLTGWQVDGQPSPGEQQLCLRDYIRHDRDYTIYIWTIGRVNSSKMPIPKWAAAFTGAFLRANDPWGAMKMLTRAALSMDGNKDLPTFVRLVREEVRSWKTIYKRDKMKSIVYIALEHAEMHGLSEDDGKRQDLENKLQEKMPEMVAFIVSDSLHNDYTQTDESFGRQAYK</sequence>
<dbReference type="GeneID" id="28840111"/>
<gene>
    <name evidence="1" type="ORF">VE01_06725</name>
</gene>
<dbReference type="OrthoDB" id="3560511at2759"/>
<dbReference type="Proteomes" id="UP000091956">
    <property type="component" value="Unassembled WGS sequence"/>
</dbReference>
<dbReference type="RefSeq" id="XP_018129784.1">
    <property type="nucleotide sequence ID" value="XM_018276165.1"/>
</dbReference>
<name>A0A1B8GJN6_9PEZI</name>
<reference evidence="1 2" key="1">
    <citation type="submission" date="2016-03" db="EMBL/GenBank/DDBJ databases">
        <title>Comparative genomics of Pseudogymnoascus destructans, the fungus causing white-nose syndrome of bats.</title>
        <authorList>
            <person name="Palmer J.M."/>
            <person name="Drees K.P."/>
            <person name="Foster J.T."/>
            <person name="Lindner D.L."/>
        </authorList>
    </citation>
    <scope>NUCLEOTIDE SEQUENCE [LARGE SCALE GENOMIC DNA]</scope>
    <source>
        <strain evidence="1 2">UAMH 10579</strain>
    </source>
</reference>
<keyword evidence="2" id="KW-1185">Reference proteome</keyword>
<accession>A0A1B8GJN6</accession>
<dbReference type="AlphaFoldDB" id="A0A1B8GJN6"/>